<dbReference type="AlphaFoldDB" id="A0A5C8KHT4"/>
<evidence type="ECO:0000256" key="1">
    <source>
        <dbReference type="SAM" id="Phobius"/>
    </source>
</evidence>
<dbReference type="GO" id="GO:0016020">
    <property type="term" value="C:membrane"/>
    <property type="evidence" value="ECO:0007669"/>
    <property type="project" value="TreeGrafter"/>
</dbReference>
<feature type="transmembrane region" description="Helical" evidence="1">
    <location>
        <begin position="105"/>
        <end position="128"/>
    </location>
</feature>
<keyword evidence="3" id="KW-1185">Reference proteome</keyword>
<feature type="transmembrane region" description="Helical" evidence="1">
    <location>
        <begin position="134"/>
        <end position="155"/>
    </location>
</feature>
<dbReference type="RefSeq" id="WP_147892587.1">
    <property type="nucleotide sequence ID" value="NZ_VRTS01000013.1"/>
</dbReference>
<accession>A0A5C8KHT4</accession>
<sequence length="260" mass="29336">MSLLQHVLLVWFGAALVMTAAWALSWKRRNAGWVDVFWAGLMAAAALYAGSFSDGAALNRWLVAMMGGLWGARLSLHLMHRVLGEPEDGRYRTLREHWSGDQRRFFLFFQAQALIVALFSVPLLVAAANPESGLRTVTALAIVVWLVAVGGEALADRQLARFRAVPANRGRTCRAGLWGWSRHPNYFFEWLHWFAYALLAVGAPQAWLALLGPVLMLAFLYRFTGIPWAEQQALRSRGEDYRRYQREVSPFIPRPPRSSP</sequence>
<dbReference type="PANTHER" id="PTHR32251">
    <property type="entry name" value="3-OXO-5-ALPHA-STEROID 4-DEHYDROGENASE"/>
    <property type="match status" value="1"/>
</dbReference>
<feature type="transmembrane region" description="Helical" evidence="1">
    <location>
        <begin position="31"/>
        <end position="49"/>
    </location>
</feature>
<dbReference type="Gene3D" id="1.20.120.1630">
    <property type="match status" value="1"/>
</dbReference>
<dbReference type="Proteomes" id="UP000321248">
    <property type="component" value="Unassembled WGS sequence"/>
</dbReference>
<dbReference type="Pfam" id="PF06966">
    <property type="entry name" value="DUF1295"/>
    <property type="match status" value="1"/>
</dbReference>
<evidence type="ECO:0000313" key="3">
    <source>
        <dbReference type="Proteomes" id="UP000321248"/>
    </source>
</evidence>
<dbReference type="InterPro" id="IPR010721">
    <property type="entry name" value="UstE-like"/>
</dbReference>
<dbReference type="PROSITE" id="PS50244">
    <property type="entry name" value="S5A_REDUCTASE"/>
    <property type="match status" value="1"/>
</dbReference>
<dbReference type="PANTHER" id="PTHR32251:SF17">
    <property type="entry name" value="STEROID 5-ALPHA REDUCTASE C-TERMINAL DOMAIN-CONTAINING PROTEIN"/>
    <property type="match status" value="1"/>
</dbReference>
<proteinExistence type="predicted"/>
<dbReference type="OrthoDB" id="9779233at2"/>
<dbReference type="EMBL" id="VRTS01000013">
    <property type="protein sequence ID" value="TXK59164.1"/>
    <property type="molecule type" value="Genomic_DNA"/>
</dbReference>
<name>A0A5C8KHT4_9GAMM</name>
<reference evidence="2 3" key="1">
    <citation type="submission" date="2019-08" db="EMBL/GenBank/DDBJ databases">
        <authorList>
            <person name="Karlyshev A.V."/>
        </authorList>
    </citation>
    <scope>NUCLEOTIDE SEQUENCE [LARGE SCALE GENOMIC DNA]</scope>
    <source>
        <strain evidence="2 3">Alg18-2.2</strain>
    </source>
</reference>
<comment type="caution">
    <text evidence="2">The sequence shown here is derived from an EMBL/GenBank/DDBJ whole genome shotgun (WGS) entry which is preliminary data.</text>
</comment>
<feature type="transmembrane region" description="Helical" evidence="1">
    <location>
        <begin position="6"/>
        <end position="24"/>
    </location>
</feature>
<gene>
    <name evidence="2" type="ORF">FU658_13665</name>
</gene>
<keyword evidence="1" id="KW-0812">Transmembrane</keyword>
<feature type="transmembrane region" description="Helical" evidence="1">
    <location>
        <begin position="193"/>
        <end position="221"/>
    </location>
</feature>
<keyword evidence="1" id="KW-0472">Membrane</keyword>
<organism evidence="2 3">
    <name type="scientific">Alkalisalibacterium limincola</name>
    <dbReference type="NCBI Taxonomy" id="2699169"/>
    <lineage>
        <taxon>Bacteria</taxon>
        <taxon>Pseudomonadati</taxon>
        <taxon>Pseudomonadota</taxon>
        <taxon>Gammaproteobacteria</taxon>
        <taxon>Lysobacterales</taxon>
        <taxon>Lysobacteraceae</taxon>
        <taxon>Alkalisalibacterium</taxon>
    </lineage>
</organism>
<keyword evidence="1" id="KW-1133">Transmembrane helix</keyword>
<protein>
    <submittedName>
        <fullName evidence="2">DUF1295 domain-containing protein</fullName>
    </submittedName>
</protein>
<evidence type="ECO:0000313" key="2">
    <source>
        <dbReference type="EMBL" id="TXK59164.1"/>
    </source>
</evidence>